<dbReference type="PANTHER" id="PTHR43498:SF1">
    <property type="entry name" value="COB--COM HETERODISULFIDE REDUCTASE IRON-SULFUR SUBUNIT A"/>
    <property type="match status" value="1"/>
</dbReference>
<evidence type="ECO:0000256" key="3">
    <source>
        <dbReference type="ARBA" id="ARBA00022485"/>
    </source>
</evidence>
<feature type="domain" description="4Fe-4S ferredoxin-type" evidence="9">
    <location>
        <begin position="82"/>
        <end position="116"/>
    </location>
</feature>
<evidence type="ECO:0000256" key="4">
    <source>
        <dbReference type="ARBA" id="ARBA00022723"/>
    </source>
</evidence>
<evidence type="ECO:0000313" key="10">
    <source>
        <dbReference type="EMBL" id="BCS96780.1"/>
    </source>
</evidence>
<accession>A0ABM7PHX4</accession>
<dbReference type="PROSITE" id="PS00198">
    <property type="entry name" value="4FE4S_FER_1"/>
    <property type="match status" value="3"/>
</dbReference>
<keyword evidence="8" id="KW-0411">Iron-sulfur</keyword>
<keyword evidence="7" id="KW-0408">Iron</keyword>
<evidence type="ECO:0000256" key="6">
    <source>
        <dbReference type="ARBA" id="ARBA00023002"/>
    </source>
</evidence>
<feature type="domain" description="4Fe-4S ferredoxin-type" evidence="9">
    <location>
        <begin position="868"/>
        <end position="897"/>
    </location>
</feature>
<keyword evidence="5" id="KW-0274">FAD</keyword>
<evidence type="ECO:0000313" key="11">
    <source>
        <dbReference type="Proteomes" id="UP001320148"/>
    </source>
</evidence>
<feature type="domain" description="4Fe-4S ferredoxin-type" evidence="9">
    <location>
        <begin position="905"/>
        <end position="934"/>
    </location>
</feature>
<dbReference type="InterPro" id="IPR017900">
    <property type="entry name" value="4Fe4S_Fe_S_CS"/>
</dbReference>
<gene>
    <name evidence="10" type="ORF">DSLASN_24120</name>
</gene>
<keyword evidence="5" id="KW-0285">Flavoprotein</keyword>
<dbReference type="Proteomes" id="UP001320148">
    <property type="component" value="Chromosome"/>
</dbReference>
<dbReference type="Gene3D" id="3.30.70.3270">
    <property type="match status" value="1"/>
</dbReference>
<dbReference type="InterPro" id="IPR039650">
    <property type="entry name" value="HdrA-like"/>
</dbReference>
<dbReference type="EMBL" id="AP024488">
    <property type="protein sequence ID" value="BCS96780.1"/>
    <property type="molecule type" value="Genomic_DNA"/>
</dbReference>
<protein>
    <recommendedName>
        <fullName evidence="9">4Fe-4S ferredoxin-type domain-containing protein</fullName>
    </recommendedName>
</protein>
<name>A0ABM7PHX4_9BACT</name>
<dbReference type="Pfam" id="PF07992">
    <property type="entry name" value="Pyr_redox_2"/>
    <property type="match status" value="1"/>
</dbReference>
<reference evidence="10 11" key="1">
    <citation type="submission" date="2021-02" db="EMBL/GenBank/DDBJ databases">
        <title>Complete genome of Desulfoluna sp. strain ASN36.</title>
        <authorList>
            <person name="Takahashi A."/>
            <person name="Kojima H."/>
            <person name="Fukui M."/>
        </authorList>
    </citation>
    <scope>NUCLEOTIDE SEQUENCE [LARGE SCALE GENOMIC DNA]</scope>
    <source>
        <strain evidence="10 11">ASN36</strain>
    </source>
</reference>
<keyword evidence="11" id="KW-1185">Reference proteome</keyword>
<feature type="domain" description="4Fe-4S ferredoxin-type" evidence="9">
    <location>
        <begin position="34"/>
        <end position="64"/>
    </location>
</feature>
<evidence type="ECO:0000256" key="2">
    <source>
        <dbReference type="ARBA" id="ARBA00006561"/>
    </source>
</evidence>
<evidence type="ECO:0000256" key="7">
    <source>
        <dbReference type="ARBA" id="ARBA00023004"/>
    </source>
</evidence>
<keyword evidence="6" id="KW-0560">Oxidoreductase</keyword>
<dbReference type="InterPro" id="IPR017896">
    <property type="entry name" value="4Fe4S_Fe-S-bd"/>
</dbReference>
<keyword evidence="3" id="KW-0004">4Fe-4S</keyword>
<dbReference type="SUPFAM" id="SSF54862">
    <property type="entry name" value="4Fe-4S ferredoxins"/>
    <property type="match status" value="2"/>
</dbReference>
<dbReference type="PROSITE" id="PS51379">
    <property type="entry name" value="4FE4S_FER_2"/>
    <property type="match status" value="4"/>
</dbReference>
<evidence type="ECO:0000256" key="8">
    <source>
        <dbReference type="ARBA" id="ARBA00023014"/>
    </source>
</evidence>
<dbReference type="Pfam" id="PF00037">
    <property type="entry name" value="Fer4"/>
    <property type="match status" value="1"/>
</dbReference>
<dbReference type="PANTHER" id="PTHR43498">
    <property type="entry name" value="FERREDOXIN:COB-COM HETERODISULFIDE REDUCTASE SUBUNIT A"/>
    <property type="match status" value="1"/>
</dbReference>
<evidence type="ECO:0000259" key="9">
    <source>
        <dbReference type="PROSITE" id="PS51379"/>
    </source>
</evidence>
<organism evidence="10 11">
    <name type="scientific">Desulfoluna limicola</name>
    <dbReference type="NCBI Taxonomy" id="2810562"/>
    <lineage>
        <taxon>Bacteria</taxon>
        <taxon>Pseudomonadati</taxon>
        <taxon>Thermodesulfobacteriota</taxon>
        <taxon>Desulfobacteria</taxon>
        <taxon>Desulfobacterales</taxon>
        <taxon>Desulfolunaceae</taxon>
        <taxon>Desulfoluna</taxon>
    </lineage>
</organism>
<keyword evidence="4" id="KW-0479">Metal-binding</keyword>
<dbReference type="Gene3D" id="3.30.70.20">
    <property type="match status" value="1"/>
</dbReference>
<dbReference type="InterPro" id="IPR036188">
    <property type="entry name" value="FAD/NAD-bd_sf"/>
</dbReference>
<proteinExistence type="inferred from homology"/>
<dbReference type="InterPro" id="IPR023753">
    <property type="entry name" value="FAD/NAD-binding_dom"/>
</dbReference>
<evidence type="ECO:0000256" key="1">
    <source>
        <dbReference type="ARBA" id="ARBA00001974"/>
    </source>
</evidence>
<dbReference type="SUPFAM" id="SSF51905">
    <property type="entry name" value="FAD/NAD(P)-binding domain"/>
    <property type="match status" value="2"/>
</dbReference>
<evidence type="ECO:0000256" key="5">
    <source>
        <dbReference type="ARBA" id="ARBA00022827"/>
    </source>
</evidence>
<comment type="similarity">
    <text evidence="2">Belongs to the HdrA family.</text>
</comment>
<sequence>MVECGRHLNIEILTLSELESVSGEAGHFTVTVKKHPRFVDMEKCIACGICAEKCPKKVDDEHNAGISKRKAAYIKYGQTVPLSYALDPESCIYLQKGKCGACAKACPSDAINFNEKEELLTLNVGALILAPGFQPFSPSKHDYTGYGVIPDVVTSMEYERLLSAGGPNMGHLKRPSDDAEPMKVAWIQCVGSRSINRNDKKYCSSVCCMYAIKQAGVTRDHLPKGASDQAIFNMDIRCHGKEFDAYYEDARDKEIRFIKARPHTILPGPDGKGVRLSYAQEDGSMADELFDMVVLSVGLTAQKGVKKLATVTGIALDEFDFAQSTAESPIETTVPGIYAVGSFRAPMGIPRAVTQASAAASDVSVLLKDARGQDAAVKSYPQERAVESDEPRIGVFVCSCGVNIAGVVDVAAVADYAKALPGVVHVENNLFTCSTDTQALIAATIEEHNLNRVVVAACTPRTHEPLFQDTLKESALNGFLFEMANIRNHNAWVHKEAPAQATEKAKIQVRMAVAKVGLSVSLHGEIIDVTQKALVIGGGVSGIQSALELASQGYPTTLVEKKDRLGGNALCLDKTTDGRAVGPMLDEMIATLENHPDISVLTGASVVDVKGSVGKFTTTVAVAGGEREFTHGVAVLATGARESVPDEHLFGRDSRVMTHLMFDKAFTKDPQRMGGVDSTVFIQCVGSRDENRPYCSRVCCSHTAKKAVELKEMNPNMRVVVLYREMRTFGTQEMLYQKARALGVIFMRYTQATKPHVVHENGHLVVRAFDPVLQRPMAIEADQLVLAAAIESNGNAALAELFKCGTNADGFINEAHPKLRPVDVSVDGLFVAGLCNYPKSLDESKAQAKAAAARAGIILAKEKMELDPVKSFVMESCDGCALCLDVCPYDALTLTEYTSGDQQHKRIESDHALCKGCGLCSATCPKEGITVKGFTGEQLWAQVEAALSPL</sequence>
<dbReference type="Gene3D" id="3.50.50.60">
    <property type="entry name" value="FAD/NAD(P)-binding domain"/>
    <property type="match status" value="1"/>
</dbReference>
<comment type="cofactor">
    <cofactor evidence="1">
        <name>FAD</name>
        <dbReference type="ChEBI" id="CHEBI:57692"/>
    </cofactor>
</comment>
<dbReference type="Pfam" id="PF12838">
    <property type="entry name" value="Fer4_7"/>
    <property type="match status" value="1"/>
</dbReference>